<evidence type="ECO:0000256" key="6">
    <source>
        <dbReference type="SAM" id="Phobius"/>
    </source>
</evidence>
<feature type="domain" description="EamA" evidence="7">
    <location>
        <begin position="163"/>
        <end position="294"/>
    </location>
</feature>
<dbReference type="PANTHER" id="PTHR22911:SF6">
    <property type="entry name" value="SOLUTE CARRIER FAMILY 35 MEMBER G1"/>
    <property type="match status" value="1"/>
</dbReference>
<keyword evidence="9" id="KW-1185">Reference proteome</keyword>
<evidence type="ECO:0000256" key="5">
    <source>
        <dbReference type="ARBA" id="ARBA00023136"/>
    </source>
</evidence>
<feature type="transmembrane region" description="Helical" evidence="6">
    <location>
        <begin position="191"/>
        <end position="213"/>
    </location>
</feature>
<evidence type="ECO:0000256" key="4">
    <source>
        <dbReference type="ARBA" id="ARBA00022989"/>
    </source>
</evidence>
<comment type="subcellular location">
    <subcellularLocation>
        <location evidence="1">Membrane</location>
        <topology evidence="1">Multi-pass membrane protein</topology>
    </subcellularLocation>
</comment>
<proteinExistence type="inferred from homology"/>
<feature type="transmembrane region" description="Helical" evidence="6">
    <location>
        <begin position="109"/>
        <end position="128"/>
    </location>
</feature>
<accession>A0A8J7UIM8</accession>
<evidence type="ECO:0000256" key="2">
    <source>
        <dbReference type="ARBA" id="ARBA00009853"/>
    </source>
</evidence>
<evidence type="ECO:0000313" key="8">
    <source>
        <dbReference type="EMBL" id="MBP0437985.1"/>
    </source>
</evidence>
<comment type="similarity">
    <text evidence="2">Belongs to the drug/metabolite transporter (DMT) superfamily. 10 TMS drug/metabolite exporter (DME) (TC 2.A.7.3) family.</text>
</comment>
<gene>
    <name evidence="8" type="ORF">J5Y06_04915</name>
</gene>
<evidence type="ECO:0000259" key="7">
    <source>
        <dbReference type="Pfam" id="PF00892"/>
    </source>
</evidence>
<dbReference type="GO" id="GO:0016020">
    <property type="term" value="C:membrane"/>
    <property type="evidence" value="ECO:0007669"/>
    <property type="project" value="UniProtKB-SubCell"/>
</dbReference>
<feature type="transmembrane region" description="Helical" evidence="6">
    <location>
        <begin position="48"/>
        <end position="71"/>
    </location>
</feature>
<keyword evidence="3 6" id="KW-0812">Transmembrane</keyword>
<dbReference type="InterPro" id="IPR037185">
    <property type="entry name" value="EmrE-like"/>
</dbReference>
<dbReference type="PANTHER" id="PTHR22911">
    <property type="entry name" value="ACYL-MALONYL CONDENSING ENZYME-RELATED"/>
    <property type="match status" value="1"/>
</dbReference>
<protein>
    <submittedName>
        <fullName evidence="8">DMT family transporter</fullName>
    </submittedName>
</protein>
<reference evidence="8" key="1">
    <citation type="submission" date="2021-03" db="EMBL/GenBank/DDBJ databases">
        <title>Genome sequencing and assembly of Tianweitania sediminis.</title>
        <authorList>
            <person name="Chhetri G."/>
        </authorList>
    </citation>
    <scope>NUCLEOTIDE SEQUENCE</scope>
    <source>
        <strain evidence="8">Z8</strain>
    </source>
</reference>
<evidence type="ECO:0000256" key="1">
    <source>
        <dbReference type="ARBA" id="ARBA00004141"/>
    </source>
</evidence>
<feature type="transmembrane region" description="Helical" evidence="6">
    <location>
        <begin position="225"/>
        <end position="245"/>
    </location>
</feature>
<dbReference type="Pfam" id="PF00892">
    <property type="entry name" value="EamA"/>
    <property type="match status" value="2"/>
</dbReference>
<feature type="transmembrane region" description="Helical" evidence="6">
    <location>
        <begin position="83"/>
        <end position="103"/>
    </location>
</feature>
<evidence type="ECO:0000256" key="3">
    <source>
        <dbReference type="ARBA" id="ARBA00022692"/>
    </source>
</evidence>
<evidence type="ECO:0000313" key="9">
    <source>
        <dbReference type="Proteomes" id="UP000666240"/>
    </source>
</evidence>
<keyword evidence="4 6" id="KW-1133">Transmembrane helix</keyword>
<dbReference type="EMBL" id="JAGIYY010000001">
    <property type="protein sequence ID" value="MBP0437985.1"/>
    <property type="molecule type" value="Genomic_DNA"/>
</dbReference>
<dbReference type="SUPFAM" id="SSF103481">
    <property type="entry name" value="Multidrug resistance efflux transporter EmrE"/>
    <property type="match status" value="2"/>
</dbReference>
<name>A0A8J7UIM8_9HYPH</name>
<feature type="transmembrane region" description="Helical" evidence="6">
    <location>
        <begin position="282"/>
        <end position="299"/>
    </location>
</feature>
<sequence length="316" mass="33536">MSRAATPSSHVPSVDRILPGIGLMLVFCIVAPLIDVASKIAVQTVSPGVVTLARFLVQAALMAPIVLLMRLPMRMNASIARLILLRALANIGSTICFVAAVRVMPIADALAVTFLSPFILLLMGRFLLGEQVGARRIAASVVAFCGAMLVIQPSFARFGATALLPVGCAFFFALYMLVTRHLSREQHPVTMQLNTALAASLICITLLSIGTAADIEPFSFVLPAGTIWLACLAVGAAATVSHLAITYALSLAPSSTLAPLNYLEIVTGTIFGFLFFGDFPGGMIWTGIAVIVSSGLYVINRERALARLRLPRELAR</sequence>
<comment type="caution">
    <text evidence="8">The sequence shown here is derived from an EMBL/GenBank/DDBJ whole genome shotgun (WGS) entry which is preliminary data.</text>
</comment>
<dbReference type="Proteomes" id="UP000666240">
    <property type="component" value="Unassembled WGS sequence"/>
</dbReference>
<feature type="transmembrane region" description="Helical" evidence="6">
    <location>
        <begin position="162"/>
        <end position="179"/>
    </location>
</feature>
<dbReference type="RefSeq" id="WP_209333930.1">
    <property type="nucleotide sequence ID" value="NZ_JAGIYY010000001.1"/>
</dbReference>
<feature type="transmembrane region" description="Helical" evidence="6">
    <location>
        <begin position="257"/>
        <end position="276"/>
    </location>
</feature>
<feature type="transmembrane region" description="Helical" evidence="6">
    <location>
        <begin position="137"/>
        <end position="156"/>
    </location>
</feature>
<organism evidence="8 9">
    <name type="scientific">Tianweitania sediminis</name>
    <dbReference type="NCBI Taxonomy" id="1502156"/>
    <lineage>
        <taxon>Bacteria</taxon>
        <taxon>Pseudomonadati</taxon>
        <taxon>Pseudomonadota</taxon>
        <taxon>Alphaproteobacteria</taxon>
        <taxon>Hyphomicrobiales</taxon>
        <taxon>Phyllobacteriaceae</taxon>
        <taxon>Tianweitania</taxon>
    </lineage>
</organism>
<feature type="domain" description="EamA" evidence="7">
    <location>
        <begin position="19"/>
        <end position="151"/>
    </location>
</feature>
<keyword evidence="5 6" id="KW-0472">Membrane</keyword>
<feature type="transmembrane region" description="Helical" evidence="6">
    <location>
        <begin position="21"/>
        <end position="42"/>
    </location>
</feature>
<dbReference type="InterPro" id="IPR000620">
    <property type="entry name" value="EamA_dom"/>
</dbReference>
<dbReference type="AlphaFoldDB" id="A0A8J7UIM8"/>